<keyword evidence="5 12" id="KW-0812">Transmembrane</keyword>
<evidence type="ECO:0000256" key="3">
    <source>
        <dbReference type="ARBA" id="ARBA00022448"/>
    </source>
</evidence>
<evidence type="ECO:0000256" key="5">
    <source>
        <dbReference type="ARBA" id="ARBA00022692"/>
    </source>
</evidence>
<evidence type="ECO:0000256" key="2">
    <source>
        <dbReference type="ARBA" id="ARBA00009810"/>
    </source>
</evidence>
<organism evidence="17 18">
    <name type="scientific">Azospira restricta</name>
    <dbReference type="NCBI Taxonomy" id="404405"/>
    <lineage>
        <taxon>Bacteria</taxon>
        <taxon>Pseudomonadati</taxon>
        <taxon>Pseudomonadota</taxon>
        <taxon>Betaproteobacteria</taxon>
        <taxon>Rhodocyclales</taxon>
        <taxon>Rhodocyclaceae</taxon>
        <taxon>Azospira</taxon>
    </lineage>
</organism>
<feature type="signal peptide" evidence="14">
    <location>
        <begin position="1"/>
        <end position="23"/>
    </location>
</feature>
<dbReference type="PANTHER" id="PTHR30069:SF53">
    <property type="entry name" value="COLICIN I RECEPTOR-RELATED"/>
    <property type="match status" value="1"/>
</dbReference>
<dbReference type="PROSITE" id="PS52016">
    <property type="entry name" value="TONB_DEPENDENT_REC_3"/>
    <property type="match status" value="1"/>
</dbReference>
<dbReference type="GO" id="GO:0006811">
    <property type="term" value="P:monoatomic ion transport"/>
    <property type="evidence" value="ECO:0007669"/>
    <property type="project" value="UniProtKB-KW"/>
</dbReference>
<accession>A0A974SPQ4</accession>
<gene>
    <name evidence="17" type="ORF">IWH25_02180</name>
</gene>
<evidence type="ECO:0000259" key="15">
    <source>
        <dbReference type="Pfam" id="PF00593"/>
    </source>
</evidence>
<evidence type="ECO:0000256" key="10">
    <source>
        <dbReference type="ARBA" id="ARBA00023170"/>
    </source>
</evidence>
<keyword evidence="3 12" id="KW-0813">Transport</keyword>
<dbReference type="InterPro" id="IPR039426">
    <property type="entry name" value="TonB-dep_rcpt-like"/>
</dbReference>
<dbReference type="Pfam" id="PF00593">
    <property type="entry name" value="TonB_dep_Rec_b-barrel"/>
    <property type="match status" value="1"/>
</dbReference>
<dbReference type="GO" id="GO:0009279">
    <property type="term" value="C:cell outer membrane"/>
    <property type="evidence" value="ECO:0007669"/>
    <property type="project" value="UniProtKB-SubCell"/>
</dbReference>
<dbReference type="PANTHER" id="PTHR30069">
    <property type="entry name" value="TONB-DEPENDENT OUTER MEMBRANE RECEPTOR"/>
    <property type="match status" value="1"/>
</dbReference>
<dbReference type="AlphaFoldDB" id="A0A974SPQ4"/>
<evidence type="ECO:0000313" key="18">
    <source>
        <dbReference type="Proteomes" id="UP000663444"/>
    </source>
</evidence>
<feature type="chain" id="PRO_5037998127" evidence="14">
    <location>
        <begin position="24"/>
        <end position="605"/>
    </location>
</feature>
<proteinExistence type="inferred from homology"/>
<keyword evidence="4 12" id="KW-1134">Transmembrane beta strand</keyword>
<keyword evidence="8 13" id="KW-0798">TonB box</keyword>
<sequence length="605" mass="65984">MKIDNRHALAAATLAAFSGNLMAAADAELNPIVVTATRQATRVSDLMADVTVIDREEIEQAGQTTIEQLLARQPGIQYTANGGPGTNSGIFIRGASSKQSIVLIDGQRFGSATTGEATWSRIPLSQVERIEILRGPASSLYGADAIGGVIQIFTRKGSGEPRLNASTGYGTYHTSDSSVGISGGNELVSFSLQGGYYETDGVSAIHNKKSSSFNPDRDGYRNSSFSGSLAVRPASGHEIGATVLATDGTSRYDSTPKARDFKSEQDVAAYSIYSRNKLLASWTSTVRLGRSTDDLTTRRNGVTTGEFRTVQDQLVWQNDVKLPLGTALFAAEYLKQAVSGTTNYTRDERSVRSLLAGWTAGLDNHQLQLNLRRDDNSQFGGRTTGAATYGYQFTPAWRGHLSYGTAFRAPTFNELYFPDTGFGGGNPNLKPEKAKNAEAGVTWETSGHRLSAVYFHNKVEDLINSWPPQNVNKATLKGTSLSYAGRSGPWSGGVSVDLQRTRDDDTGNRLARRAERQMFSHLSRSFGDWTLGGEWQWVGHRYDDAANRVRLGGYGLVNLFAEYRVDKDWVLFARGNNIFDKYYETVNNYGVLGANAFFGIRYAPK</sequence>
<evidence type="ECO:0000256" key="13">
    <source>
        <dbReference type="RuleBase" id="RU003357"/>
    </source>
</evidence>
<evidence type="ECO:0000256" key="1">
    <source>
        <dbReference type="ARBA" id="ARBA00004571"/>
    </source>
</evidence>
<evidence type="ECO:0000256" key="14">
    <source>
        <dbReference type="SAM" id="SignalP"/>
    </source>
</evidence>
<evidence type="ECO:0000256" key="4">
    <source>
        <dbReference type="ARBA" id="ARBA00022452"/>
    </source>
</evidence>
<comment type="subcellular location">
    <subcellularLocation>
        <location evidence="1 12">Cell outer membrane</location>
        <topology evidence="1 12">Multi-pass membrane protein</topology>
    </subcellularLocation>
</comment>
<evidence type="ECO:0000313" key="17">
    <source>
        <dbReference type="EMBL" id="QRJ64187.1"/>
    </source>
</evidence>
<reference evidence="17" key="1">
    <citation type="submission" date="2020-11" db="EMBL/GenBank/DDBJ databases">
        <title>Azospira restricta DSM 18626 genome sequence.</title>
        <authorList>
            <person name="Moe W.M."/>
        </authorList>
    </citation>
    <scope>NUCLEOTIDE SEQUENCE</scope>
    <source>
        <strain evidence="17">DSM 18626</strain>
    </source>
</reference>
<dbReference type="InterPro" id="IPR036942">
    <property type="entry name" value="Beta-barrel_TonB_sf"/>
</dbReference>
<evidence type="ECO:0000256" key="8">
    <source>
        <dbReference type="ARBA" id="ARBA00023077"/>
    </source>
</evidence>
<dbReference type="InterPro" id="IPR000531">
    <property type="entry name" value="Beta-barrel_TonB"/>
</dbReference>
<comment type="similarity">
    <text evidence="2 12 13">Belongs to the TonB-dependent receptor family.</text>
</comment>
<feature type="domain" description="TonB-dependent receptor-like beta-barrel" evidence="15">
    <location>
        <begin position="205"/>
        <end position="578"/>
    </location>
</feature>
<name>A0A974SPQ4_9RHOO</name>
<dbReference type="EMBL" id="CP064781">
    <property type="protein sequence ID" value="QRJ64187.1"/>
    <property type="molecule type" value="Genomic_DNA"/>
</dbReference>
<evidence type="ECO:0000256" key="9">
    <source>
        <dbReference type="ARBA" id="ARBA00023136"/>
    </source>
</evidence>
<dbReference type="Proteomes" id="UP000663444">
    <property type="component" value="Chromosome"/>
</dbReference>
<dbReference type="InterPro" id="IPR037066">
    <property type="entry name" value="Plug_dom_sf"/>
</dbReference>
<evidence type="ECO:0000256" key="11">
    <source>
        <dbReference type="ARBA" id="ARBA00023237"/>
    </source>
</evidence>
<keyword evidence="6 14" id="KW-0732">Signal</keyword>
<dbReference type="Pfam" id="PF07715">
    <property type="entry name" value="Plug"/>
    <property type="match status" value="1"/>
</dbReference>
<dbReference type="Gene3D" id="2.40.170.20">
    <property type="entry name" value="TonB-dependent receptor, beta-barrel domain"/>
    <property type="match status" value="1"/>
</dbReference>
<dbReference type="RefSeq" id="WP_203387728.1">
    <property type="nucleotide sequence ID" value="NZ_CP064781.1"/>
</dbReference>
<keyword evidence="18" id="KW-1185">Reference proteome</keyword>
<feature type="domain" description="TonB-dependent receptor plug" evidence="16">
    <location>
        <begin position="44"/>
        <end position="149"/>
    </location>
</feature>
<dbReference type="SUPFAM" id="SSF56935">
    <property type="entry name" value="Porins"/>
    <property type="match status" value="1"/>
</dbReference>
<dbReference type="GO" id="GO:0015889">
    <property type="term" value="P:cobalamin transport"/>
    <property type="evidence" value="ECO:0007669"/>
    <property type="project" value="TreeGrafter"/>
</dbReference>
<protein>
    <submittedName>
        <fullName evidence="17">TonB-dependent receptor</fullName>
    </submittedName>
</protein>
<dbReference type="InterPro" id="IPR012910">
    <property type="entry name" value="Plug_dom"/>
</dbReference>
<dbReference type="KEGG" id="ares:IWH25_02180"/>
<evidence type="ECO:0000259" key="16">
    <source>
        <dbReference type="Pfam" id="PF07715"/>
    </source>
</evidence>
<keyword evidence="11 12" id="KW-0998">Cell outer membrane</keyword>
<dbReference type="CDD" id="cd01347">
    <property type="entry name" value="ligand_gated_channel"/>
    <property type="match status" value="1"/>
</dbReference>
<evidence type="ECO:0000256" key="7">
    <source>
        <dbReference type="ARBA" id="ARBA00023065"/>
    </source>
</evidence>
<keyword evidence="10 17" id="KW-0675">Receptor</keyword>
<keyword evidence="9 12" id="KW-0472">Membrane</keyword>
<evidence type="ECO:0000256" key="6">
    <source>
        <dbReference type="ARBA" id="ARBA00022729"/>
    </source>
</evidence>
<keyword evidence="7" id="KW-0406">Ion transport</keyword>
<evidence type="ECO:0000256" key="12">
    <source>
        <dbReference type="PROSITE-ProRule" id="PRU01360"/>
    </source>
</evidence>
<dbReference type="Gene3D" id="2.170.130.10">
    <property type="entry name" value="TonB-dependent receptor, plug domain"/>
    <property type="match status" value="1"/>
</dbReference>